<evidence type="ECO:0000313" key="11">
    <source>
        <dbReference type="Proteomes" id="UP000504608"/>
    </source>
</evidence>
<dbReference type="InterPro" id="IPR001005">
    <property type="entry name" value="SANT/Myb"/>
</dbReference>
<dbReference type="FunFam" id="1.10.10.60:FF:000449">
    <property type="entry name" value="MYB-related transcription factor"/>
    <property type="match status" value="1"/>
</dbReference>
<keyword evidence="6" id="KW-0539">Nucleus</keyword>
<dbReference type="Pfam" id="PF13921">
    <property type="entry name" value="Myb_DNA-bind_6"/>
    <property type="match status" value="1"/>
</dbReference>
<feature type="region of interest" description="Disordered" evidence="8">
    <location>
        <begin position="215"/>
        <end position="235"/>
    </location>
</feature>
<dbReference type="GO" id="GO:0005634">
    <property type="term" value="C:nucleus"/>
    <property type="evidence" value="ECO:0007669"/>
    <property type="project" value="UniProtKB-SubCell"/>
</dbReference>
<evidence type="ECO:0000256" key="6">
    <source>
        <dbReference type="ARBA" id="ARBA00023242"/>
    </source>
</evidence>
<dbReference type="OrthoDB" id="2143914at2759"/>
<dbReference type="GO" id="GO:0003677">
    <property type="term" value="F:DNA binding"/>
    <property type="evidence" value="ECO:0007669"/>
    <property type="project" value="UniProtKB-KW"/>
</dbReference>
<dbReference type="GeneID" id="111492624"/>
<reference evidence="12" key="1">
    <citation type="submission" date="2025-08" db="UniProtKB">
        <authorList>
            <consortium name="RefSeq"/>
        </authorList>
    </citation>
    <scope>IDENTIFICATION</scope>
    <source>
        <tissue evidence="12">Young leaves</tissue>
    </source>
</reference>
<evidence type="ECO:0000256" key="1">
    <source>
        <dbReference type="ARBA" id="ARBA00004123"/>
    </source>
</evidence>
<dbReference type="InterPro" id="IPR017930">
    <property type="entry name" value="Myb_dom"/>
</dbReference>
<dbReference type="CDD" id="cd00167">
    <property type="entry name" value="SANT"/>
    <property type="match status" value="2"/>
</dbReference>
<dbReference type="AlphaFoldDB" id="A0A6J1KCH4"/>
<dbReference type="InterPro" id="IPR009057">
    <property type="entry name" value="Homeodomain-like_sf"/>
</dbReference>
<dbReference type="RefSeq" id="XP_022997764.1">
    <property type="nucleotide sequence ID" value="XM_023141996.1"/>
</dbReference>
<name>A0A6J1KCH4_CUCMA</name>
<comment type="subcellular location">
    <subcellularLocation>
        <location evidence="1">Nucleus</location>
    </subcellularLocation>
</comment>
<feature type="domain" description="Myb-like" evidence="9">
    <location>
        <begin position="1"/>
        <end position="53"/>
    </location>
</feature>
<evidence type="ECO:0000256" key="8">
    <source>
        <dbReference type="SAM" id="MobiDB-lite"/>
    </source>
</evidence>
<organism evidence="11 12">
    <name type="scientific">Cucurbita maxima</name>
    <name type="common">Pumpkin</name>
    <name type="synonym">Winter squash</name>
    <dbReference type="NCBI Taxonomy" id="3661"/>
    <lineage>
        <taxon>Eukaryota</taxon>
        <taxon>Viridiplantae</taxon>
        <taxon>Streptophyta</taxon>
        <taxon>Embryophyta</taxon>
        <taxon>Tracheophyta</taxon>
        <taxon>Spermatophyta</taxon>
        <taxon>Magnoliopsida</taxon>
        <taxon>eudicotyledons</taxon>
        <taxon>Gunneridae</taxon>
        <taxon>Pentapetalae</taxon>
        <taxon>rosids</taxon>
        <taxon>fabids</taxon>
        <taxon>Cucurbitales</taxon>
        <taxon>Cucurbitaceae</taxon>
        <taxon>Cucurbiteae</taxon>
        <taxon>Cucurbita</taxon>
    </lineage>
</organism>
<keyword evidence="11" id="KW-1185">Reference proteome</keyword>
<keyword evidence="2" id="KW-0677">Repeat</keyword>
<dbReference type="PROSITE" id="PS50090">
    <property type="entry name" value="MYB_LIKE"/>
    <property type="match status" value="2"/>
</dbReference>
<dbReference type="GO" id="GO:0006355">
    <property type="term" value="P:regulation of DNA-templated transcription"/>
    <property type="evidence" value="ECO:0007669"/>
    <property type="project" value="UniProtKB-ARBA"/>
</dbReference>
<feature type="domain" description="HTH myb-type" evidence="10">
    <location>
        <begin position="1"/>
        <end position="57"/>
    </location>
</feature>
<evidence type="ECO:0000256" key="2">
    <source>
        <dbReference type="ARBA" id="ARBA00022737"/>
    </source>
</evidence>
<evidence type="ECO:0000256" key="7">
    <source>
        <dbReference type="SAM" id="Coils"/>
    </source>
</evidence>
<keyword evidence="7" id="KW-0175">Coiled coil</keyword>
<sequence>MKDRQRWQPEEDALLRAYVKQYGPKEWNLISQRMGKPLHRDPKSCLERWKNYLKPGLKKGSLSPEEQTLVISLQAKYGNKWKKIAAEVPGRTAKRLGKWWEVFKEKQLKKLQKAQNLTQRRDYQNSDGNLSISGVSSPEKALQGPYDHILETFAEKYVQPKLYSTAFQSPPPPPPLANLMPRLPVPDADPVLSLGSVNSTTSSSNVLPLWMNVNSTSTASSSTSSTTPSPSVSLTLSPSEPVVLDSEMNRLLPVQQMGALVLYCKELEEGRQIWLQHKKEATWRLNRLEQQLESEKARKKREKMEEMEAKIRRLREEEMAYLGRIESDYREQVSAMRRDAENKEAKLLEAWCSKHTKLTKLVEQIGNQGQGLVVVAGNSKDMIH</sequence>
<dbReference type="PROSITE" id="PS51294">
    <property type="entry name" value="HTH_MYB"/>
    <property type="match status" value="2"/>
</dbReference>
<feature type="coiled-coil region" evidence="7">
    <location>
        <begin position="278"/>
        <end position="346"/>
    </location>
</feature>
<keyword evidence="4" id="KW-0238">DNA-binding</keyword>
<keyword evidence="5" id="KW-0804">Transcription</keyword>
<evidence type="ECO:0000256" key="5">
    <source>
        <dbReference type="ARBA" id="ARBA00023163"/>
    </source>
</evidence>
<evidence type="ECO:0000313" key="12">
    <source>
        <dbReference type="RefSeq" id="XP_022997764.1"/>
    </source>
</evidence>
<feature type="domain" description="HTH myb-type" evidence="10">
    <location>
        <begin position="58"/>
        <end position="108"/>
    </location>
</feature>
<dbReference type="PANTHER" id="PTHR47214:SF1">
    <property type="entry name" value="PROTEIN ROUGH SHEATH 2 HOMOLOG"/>
    <property type="match status" value="1"/>
</dbReference>
<protein>
    <submittedName>
        <fullName evidence="12">Protein rough sheath 2 homolog</fullName>
    </submittedName>
</protein>
<evidence type="ECO:0000256" key="4">
    <source>
        <dbReference type="ARBA" id="ARBA00023125"/>
    </source>
</evidence>
<keyword evidence="3" id="KW-0805">Transcription regulation</keyword>
<accession>A0A6J1KCH4</accession>
<proteinExistence type="predicted"/>
<evidence type="ECO:0000256" key="3">
    <source>
        <dbReference type="ARBA" id="ARBA00023015"/>
    </source>
</evidence>
<dbReference type="SMART" id="SM00717">
    <property type="entry name" value="SANT"/>
    <property type="match status" value="2"/>
</dbReference>
<feature type="domain" description="Myb-like" evidence="9">
    <location>
        <begin position="54"/>
        <end position="104"/>
    </location>
</feature>
<dbReference type="Gene3D" id="1.10.10.60">
    <property type="entry name" value="Homeodomain-like"/>
    <property type="match status" value="2"/>
</dbReference>
<dbReference type="KEGG" id="cmax:111492624"/>
<gene>
    <name evidence="12" type="primary">LOC111492624</name>
</gene>
<dbReference type="InterPro" id="IPR052844">
    <property type="entry name" value="Leaf_Dev_Regulator"/>
</dbReference>
<dbReference type="SUPFAM" id="SSF46689">
    <property type="entry name" value="Homeodomain-like"/>
    <property type="match status" value="1"/>
</dbReference>
<dbReference type="PANTHER" id="PTHR47214">
    <property type="entry name" value="PROTEIN ROUGH SHEATH 2 HOMOLOG"/>
    <property type="match status" value="1"/>
</dbReference>
<evidence type="ECO:0000259" key="9">
    <source>
        <dbReference type="PROSITE" id="PS50090"/>
    </source>
</evidence>
<evidence type="ECO:0000259" key="10">
    <source>
        <dbReference type="PROSITE" id="PS51294"/>
    </source>
</evidence>
<dbReference type="Proteomes" id="UP000504608">
    <property type="component" value="Unplaced"/>
</dbReference>